<dbReference type="RefSeq" id="WP_264503317.1">
    <property type="nucleotide sequence ID" value="NZ_JAPDDS010000017.1"/>
</dbReference>
<name>A0ABT3FVW1_9BACT</name>
<sequence length="107" mass="12409">MKTTAIALFLAALIVPSHLASAREREREDPRKEEERKKQERADKDRKRDAVKDFLKKKDKNKDSSISRDEYLADEEDKEAAGKKFDEYNKNGDRSLTKKEIEALLGL</sequence>
<dbReference type="InterPro" id="IPR011992">
    <property type="entry name" value="EF-hand-dom_pair"/>
</dbReference>
<feature type="region of interest" description="Disordered" evidence="1">
    <location>
        <begin position="20"/>
        <end position="78"/>
    </location>
</feature>
<evidence type="ECO:0000256" key="2">
    <source>
        <dbReference type="SAM" id="SignalP"/>
    </source>
</evidence>
<evidence type="ECO:0000313" key="4">
    <source>
        <dbReference type="Proteomes" id="UP001207930"/>
    </source>
</evidence>
<evidence type="ECO:0000313" key="3">
    <source>
        <dbReference type="EMBL" id="MCW1887361.1"/>
    </source>
</evidence>
<evidence type="ECO:0008006" key="5">
    <source>
        <dbReference type="Google" id="ProtNLM"/>
    </source>
</evidence>
<reference evidence="3 4" key="1">
    <citation type="submission" date="2022-10" db="EMBL/GenBank/DDBJ databases">
        <title>Luteolibacter flavescens strain MCCC 1K03193, whole genome shotgun sequencing project.</title>
        <authorList>
            <person name="Zhao G."/>
            <person name="Shen L."/>
        </authorList>
    </citation>
    <scope>NUCLEOTIDE SEQUENCE [LARGE SCALE GENOMIC DNA]</scope>
    <source>
        <strain evidence="3 4">MCCC 1K03193</strain>
    </source>
</reference>
<dbReference type="Gene3D" id="1.10.238.10">
    <property type="entry name" value="EF-hand"/>
    <property type="match status" value="1"/>
</dbReference>
<dbReference type="Proteomes" id="UP001207930">
    <property type="component" value="Unassembled WGS sequence"/>
</dbReference>
<accession>A0ABT3FVW1</accession>
<protein>
    <recommendedName>
        <fullName evidence="5">EF-hand domain-containing protein</fullName>
    </recommendedName>
</protein>
<keyword evidence="2" id="KW-0732">Signal</keyword>
<gene>
    <name evidence="3" type="ORF">OKA04_21670</name>
</gene>
<comment type="caution">
    <text evidence="3">The sequence shown here is derived from an EMBL/GenBank/DDBJ whole genome shotgun (WGS) entry which is preliminary data.</text>
</comment>
<evidence type="ECO:0000256" key="1">
    <source>
        <dbReference type="SAM" id="MobiDB-lite"/>
    </source>
</evidence>
<keyword evidence="4" id="KW-1185">Reference proteome</keyword>
<feature type="chain" id="PRO_5047176005" description="EF-hand domain-containing protein" evidence="2">
    <location>
        <begin position="23"/>
        <end position="107"/>
    </location>
</feature>
<feature type="signal peptide" evidence="2">
    <location>
        <begin position="1"/>
        <end position="22"/>
    </location>
</feature>
<dbReference type="EMBL" id="JAPDDS010000017">
    <property type="protein sequence ID" value="MCW1887361.1"/>
    <property type="molecule type" value="Genomic_DNA"/>
</dbReference>
<dbReference type="SUPFAM" id="SSF47473">
    <property type="entry name" value="EF-hand"/>
    <property type="match status" value="1"/>
</dbReference>
<proteinExistence type="predicted"/>
<organism evidence="3 4">
    <name type="scientific">Luteolibacter flavescens</name>
    <dbReference type="NCBI Taxonomy" id="1859460"/>
    <lineage>
        <taxon>Bacteria</taxon>
        <taxon>Pseudomonadati</taxon>
        <taxon>Verrucomicrobiota</taxon>
        <taxon>Verrucomicrobiia</taxon>
        <taxon>Verrucomicrobiales</taxon>
        <taxon>Verrucomicrobiaceae</taxon>
        <taxon>Luteolibacter</taxon>
    </lineage>
</organism>
<feature type="compositionally biased region" description="Basic and acidic residues" evidence="1">
    <location>
        <begin position="21"/>
        <end position="71"/>
    </location>
</feature>